<dbReference type="InterPro" id="IPR036390">
    <property type="entry name" value="WH_DNA-bd_sf"/>
</dbReference>
<dbReference type="SUPFAM" id="SSF53850">
    <property type="entry name" value="Periplasmic binding protein-like II"/>
    <property type="match status" value="1"/>
</dbReference>
<sequence length="294" mass="33082">MEWDDLRHFVELVRAGTLSGAAKRMDVTHTTISRRLQRLEQRIGEPVFNRTPQGYTLTARGEALWVEAQRIEAAFARIGQHLPESPSSISGIVRIGCTEGFGTRIIAPLILHLQEKYPALQIDLIVQPRPIQLTKNEADILITIDRPERGPYTIARLTEYSLHLYAAPDYLDRSGPVLQQEDLTSRRLIGYVEEHSPARDLPSANEFGAAGPLSIRSTSIIAQKEMVASGAGIALLPDFLVGEDDGLVRILEQVVFYRSFWMIVPSSLRRVARIRVVADTIAELIREQRPRLFR</sequence>
<organism evidence="6 7">
    <name type="scientific">Paracoccus niistensis</name>
    <dbReference type="NCBI Taxonomy" id="632935"/>
    <lineage>
        <taxon>Bacteria</taxon>
        <taxon>Pseudomonadati</taxon>
        <taxon>Pseudomonadota</taxon>
        <taxon>Alphaproteobacteria</taxon>
        <taxon>Rhodobacterales</taxon>
        <taxon>Paracoccaceae</taxon>
        <taxon>Paracoccus</taxon>
    </lineage>
</organism>
<dbReference type="EMBL" id="JBHLWE010000001">
    <property type="protein sequence ID" value="MFC0339158.1"/>
    <property type="molecule type" value="Genomic_DNA"/>
</dbReference>
<feature type="domain" description="HTH lysR-type" evidence="5">
    <location>
        <begin position="1"/>
        <end position="58"/>
    </location>
</feature>
<dbReference type="RefSeq" id="WP_377696838.1">
    <property type="nucleotide sequence ID" value="NZ_JBHLWE010000001.1"/>
</dbReference>
<evidence type="ECO:0000256" key="3">
    <source>
        <dbReference type="ARBA" id="ARBA00023125"/>
    </source>
</evidence>
<proteinExistence type="inferred from homology"/>
<comment type="caution">
    <text evidence="6">The sequence shown here is derived from an EMBL/GenBank/DDBJ whole genome shotgun (WGS) entry which is preliminary data.</text>
</comment>
<evidence type="ECO:0000313" key="7">
    <source>
        <dbReference type="Proteomes" id="UP001589799"/>
    </source>
</evidence>
<dbReference type="PANTHER" id="PTHR30537:SF3">
    <property type="entry name" value="TRANSCRIPTIONAL REGULATORY PROTEIN"/>
    <property type="match status" value="1"/>
</dbReference>
<dbReference type="InterPro" id="IPR036388">
    <property type="entry name" value="WH-like_DNA-bd_sf"/>
</dbReference>
<evidence type="ECO:0000256" key="2">
    <source>
        <dbReference type="ARBA" id="ARBA00023015"/>
    </source>
</evidence>
<evidence type="ECO:0000313" key="6">
    <source>
        <dbReference type="EMBL" id="MFC0339158.1"/>
    </source>
</evidence>
<comment type="similarity">
    <text evidence="1">Belongs to the LysR transcriptional regulatory family.</text>
</comment>
<dbReference type="Proteomes" id="UP001589799">
    <property type="component" value="Unassembled WGS sequence"/>
</dbReference>
<reference evidence="6 7" key="1">
    <citation type="submission" date="2024-09" db="EMBL/GenBank/DDBJ databases">
        <authorList>
            <person name="Sun Q."/>
            <person name="Mori K."/>
        </authorList>
    </citation>
    <scope>NUCLEOTIDE SEQUENCE [LARGE SCALE GENOMIC DNA]</scope>
    <source>
        <strain evidence="6 7">KCTC 22789</strain>
    </source>
</reference>
<dbReference type="SUPFAM" id="SSF46785">
    <property type="entry name" value="Winged helix' DNA-binding domain"/>
    <property type="match status" value="1"/>
</dbReference>
<name>A0ABV6HYY3_9RHOB</name>
<evidence type="ECO:0000259" key="5">
    <source>
        <dbReference type="PROSITE" id="PS50931"/>
    </source>
</evidence>
<protein>
    <submittedName>
        <fullName evidence="6">LysR family transcriptional regulator</fullName>
    </submittedName>
</protein>
<accession>A0ABV6HYY3</accession>
<dbReference type="InterPro" id="IPR058163">
    <property type="entry name" value="LysR-type_TF_proteobact-type"/>
</dbReference>
<evidence type="ECO:0000256" key="1">
    <source>
        <dbReference type="ARBA" id="ARBA00009437"/>
    </source>
</evidence>
<keyword evidence="7" id="KW-1185">Reference proteome</keyword>
<keyword evidence="2" id="KW-0805">Transcription regulation</keyword>
<evidence type="ECO:0000256" key="4">
    <source>
        <dbReference type="ARBA" id="ARBA00023163"/>
    </source>
</evidence>
<dbReference type="Pfam" id="PF00126">
    <property type="entry name" value="HTH_1"/>
    <property type="match status" value="1"/>
</dbReference>
<dbReference type="Gene3D" id="3.40.190.290">
    <property type="match status" value="1"/>
</dbReference>
<dbReference type="PANTHER" id="PTHR30537">
    <property type="entry name" value="HTH-TYPE TRANSCRIPTIONAL REGULATOR"/>
    <property type="match status" value="1"/>
</dbReference>
<dbReference type="InterPro" id="IPR000847">
    <property type="entry name" value="LysR_HTH_N"/>
</dbReference>
<dbReference type="Pfam" id="PF03466">
    <property type="entry name" value="LysR_substrate"/>
    <property type="match status" value="1"/>
</dbReference>
<dbReference type="PROSITE" id="PS50931">
    <property type="entry name" value="HTH_LYSR"/>
    <property type="match status" value="1"/>
</dbReference>
<keyword evidence="3" id="KW-0238">DNA-binding</keyword>
<keyword evidence="4" id="KW-0804">Transcription</keyword>
<dbReference type="InterPro" id="IPR005119">
    <property type="entry name" value="LysR_subst-bd"/>
</dbReference>
<dbReference type="Gene3D" id="1.10.10.10">
    <property type="entry name" value="Winged helix-like DNA-binding domain superfamily/Winged helix DNA-binding domain"/>
    <property type="match status" value="1"/>
</dbReference>
<gene>
    <name evidence="6" type="ORF">ACFFII_00020</name>
</gene>